<evidence type="ECO:0000256" key="3">
    <source>
        <dbReference type="ARBA" id="ARBA00022605"/>
    </source>
</evidence>
<evidence type="ECO:0000256" key="2">
    <source>
        <dbReference type="ARBA" id="ARBA00011974"/>
    </source>
</evidence>
<gene>
    <name evidence="7" type="ORF">BOCO_0878</name>
</gene>
<dbReference type="GO" id="GO:0019509">
    <property type="term" value="P:L-methionine salvage from methylthioadenosine"/>
    <property type="evidence" value="ECO:0007669"/>
    <property type="project" value="UniProtKB-UniPathway"/>
</dbReference>
<keyword evidence="5" id="KW-0486">Methionine biosynthesis</keyword>
<dbReference type="EMBL" id="MWWS01000004">
    <property type="protein sequence ID" value="OZG50361.1"/>
    <property type="molecule type" value="Genomic_DNA"/>
</dbReference>
<dbReference type="Pfam" id="PF01048">
    <property type="entry name" value="PNP_UDP_1"/>
    <property type="match status" value="1"/>
</dbReference>
<dbReference type="GO" id="GO:0009164">
    <property type="term" value="P:nucleoside catabolic process"/>
    <property type="evidence" value="ECO:0007669"/>
    <property type="project" value="InterPro"/>
</dbReference>
<dbReference type="GO" id="GO:0005829">
    <property type="term" value="C:cytosol"/>
    <property type="evidence" value="ECO:0007669"/>
    <property type="project" value="TreeGrafter"/>
</dbReference>
<dbReference type="NCBIfam" id="TIGR01704">
    <property type="entry name" value="MTA_SAH-Nsdase"/>
    <property type="match status" value="1"/>
</dbReference>
<dbReference type="SUPFAM" id="SSF53167">
    <property type="entry name" value="Purine and uridine phosphorylases"/>
    <property type="match status" value="1"/>
</dbReference>
<dbReference type="AlphaFoldDB" id="A0A261EU23"/>
<evidence type="ECO:0000256" key="4">
    <source>
        <dbReference type="ARBA" id="ARBA00022801"/>
    </source>
</evidence>
<dbReference type="InterPro" id="IPR000845">
    <property type="entry name" value="Nucleoside_phosphorylase_d"/>
</dbReference>
<evidence type="ECO:0000256" key="5">
    <source>
        <dbReference type="ARBA" id="ARBA00023167"/>
    </source>
</evidence>
<dbReference type="GO" id="GO:0019284">
    <property type="term" value="P:L-methionine salvage from S-adenosylmethionine"/>
    <property type="evidence" value="ECO:0007669"/>
    <property type="project" value="TreeGrafter"/>
</dbReference>
<proteinExistence type="predicted"/>
<dbReference type="Gene3D" id="3.40.50.1580">
    <property type="entry name" value="Nucleoside phosphorylase domain"/>
    <property type="match status" value="1"/>
</dbReference>
<dbReference type="PANTHER" id="PTHR46832:SF1">
    <property type="entry name" value="5'-METHYLTHIOADENOSINE_S-ADENOSYLHOMOCYSTEINE NUCLEOSIDASE"/>
    <property type="match status" value="1"/>
</dbReference>
<dbReference type="InterPro" id="IPR035994">
    <property type="entry name" value="Nucleoside_phosphorylase_sf"/>
</dbReference>
<dbReference type="Proteomes" id="UP000216004">
    <property type="component" value="Unassembled WGS sequence"/>
</dbReference>
<dbReference type="InterPro" id="IPR010049">
    <property type="entry name" value="MTA_SAH_Nsdase"/>
</dbReference>
<keyword evidence="8" id="KW-1185">Reference proteome</keyword>
<dbReference type="UniPathway" id="UPA00904">
    <property type="reaction ID" value="UER00871"/>
</dbReference>
<accession>A0A261EU23</accession>
<protein>
    <recommendedName>
        <fullName evidence="2">adenosylhomocysteine nucleosidase</fullName>
        <ecNumber evidence="2">3.2.2.9</ecNumber>
    </recommendedName>
</protein>
<organism evidence="7 8">
    <name type="scientific">Bombiscardovia coagulans</name>
    <dbReference type="NCBI Taxonomy" id="686666"/>
    <lineage>
        <taxon>Bacteria</taxon>
        <taxon>Bacillati</taxon>
        <taxon>Actinomycetota</taxon>
        <taxon>Actinomycetes</taxon>
        <taxon>Bifidobacteriales</taxon>
        <taxon>Bifidobacteriaceae</taxon>
        <taxon>Bombiscardovia</taxon>
    </lineage>
</organism>
<sequence>MENVSSQLSENKSRNLVAVLGAMDEEVALVAQQLKSMRHDHASQQAGLDVVRGTVMQADGSNLEIAAAVGGMGTVNIAASAQYLIDKYKPKALIFSGIAGNLNKKLHINDVVLGGNLRYLDSDMRMIAQFAPKTEVFHSDPHLLKVADETLTEMGINHIVGTIATGNYFVDTPEKTAQVIKETAADAVEMEGAAVCHVAARNHVPALVIRALSDNADTDYEVFKEFDISEYANTAAQLVLRIAAKL</sequence>
<evidence type="ECO:0000259" key="6">
    <source>
        <dbReference type="Pfam" id="PF01048"/>
    </source>
</evidence>
<dbReference type="EC" id="3.2.2.9" evidence="2"/>
<evidence type="ECO:0000313" key="7">
    <source>
        <dbReference type="EMBL" id="OZG50361.1"/>
    </source>
</evidence>
<evidence type="ECO:0000313" key="8">
    <source>
        <dbReference type="Proteomes" id="UP000216004"/>
    </source>
</evidence>
<dbReference type="GO" id="GO:0008782">
    <property type="term" value="F:adenosylhomocysteine nucleosidase activity"/>
    <property type="evidence" value="ECO:0007669"/>
    <property type="project" value="UniProtKB-EC"/>
</dbReference>
<feature type="domain" description="Nucleoside phosphorylase" evidence="6">
    <location>
        <begin position="17"/>
        <end position="242"/>
    </location>
</feature>
<dbReference type="GO" id="GO:0008930">
    <property type="term" value="F:methylthioadenosine nucleosidase activity"/>
    <property type="evidence" value="ECO:0007669"/>
    <property type="project" value="InterPro"/>
</dbReference>
<evidence type="ECO:0000256" key="1">
    <source>
        <dbReference type="ARBA" id="ARBA00004945"/>
    </source>
</evidence>
<reference evidence="7 8" key="1">
    <citation type="journal article" date="2017" name="BMC Genomics">
        <title>Comparative genomic and phylogenomic analyses of the Bifidobacteriaceae family.</title>
        <authorList>
            <person name="Lugli G.A."/>
            <person name="Milani C."/>
            <person name="Turroni F."/>
            <person name="Duranti S."/>
            <person name="Mancabelli L."/>
            <person name="Mangifesta M."/>
            <person name="Ferrario C."/>
            <person name="Modesto M."/>
            <person name="Mattarelli P."/>
            <person name="Jiri K."/>
            <person name="van Sinderen D."/>
            <person name="Ventura M."/>
        </authorList>
    </citation>
    <scope>NUCLEOTIDE SEQUENCE [LARGE SCALE GENOMIC DNA]</scope>
    <source>
        <strain evidence="7 8">DSM 22924</strain>
    </source>
</reference>
<keyword evidence="4" id="KW-0378">Hydrolase</keyword>
<comment type="caution">
    <text evidence="7">The sequence shown here is derived from an EMBL/GenBank/DDBJ whole genome shotgun (WGS) entry which is preliminary data.</text>
</comment>
<dbReference type="CDD" id="cd09008">
    <property type="entry name" value="MTAN"/>
    <property type="match status" value="1"/>
</dbReference>
<comment type="pathway">
    <text evidence="1">Amino-acid biosynthesis; L-methionine biosynthesis via salvage pathway; S-methyl-5-thio-alpha-D-ribose 1-phosphate from S-methyl-5'-thioadenosine (hydrolase route): step 1/2.</text>
</comment>
<name>A0A261EU23_9BIFI</name>
<keyword evidence="3" id="KW-0028">Amino-acid biosynthesis</keyword>
<dbReference type="PANTHER" id="PTHR46832">
    <property type="entry name" value="5'-METHYLTHIOADENOSINE/S-ADENOSYLHOMOCYSTEINE NUCLEOSIDASE"/>
    <property type="match status" value="1"/>
</dbReference>